<evidence type="ECO:0000313" key="1">
    <source>
        <dbReference type="EMBL" id="MFC3877286.1"/>
    </source>
</evidence>
<evidence type="ECO:0000313" key="2">
    <source>
        <dbReference type="Proteomes" id="UP001595812"/>
    </source>
</evidence>
<sequence>MTLGIMQPYFFPYFGYIQLIYAADTFIIYDDVNFIKGGWINRNRIVINGVPHFFTVPLEQSSSFKKISDIEINEDKYDRFKTKFLKTIRQTYIKANNFGDFYPKLEEFFNRPFVSSISELSTETLTFVFDYLGKKVNIIYNKDILKQTAHLGGEERILDICRKLNASKYINLSGGVDLYNKTTFDSHGIELKFLSMDELKYSQGSNSFLPNLSIIDILMHNDKLSVIEYLKNYSLS</sequence>
<comment type="caution">
    <text evidence="1">The sequence shown here is derived from an EMBL/GenBank/DDBJ whole genome shotgun (WGS) entry which is preliminary data.</text>
</comment>
<proteinExistence type="predicted"/>
<keyword evidence="2" id="KW-1185">Reference proteome</keyword>
<dbReference type="EMBL" id="JBHSAT010000004">
    <property type="protein sequence ID" value="MFC3877286.1"/>
    <property type="molecule type" value="Genomic_DNA"/>
</dbReference>
<dbReference type="Pfam" id="PF08889">
    <property type="entry name" value="WbqC"/>
    <property type="match status" value="1"/>
</dbReference>
<accession>A0ABV8AGS5</accession>
<reference evidence="2" key="1">
    <citation type="journal article" date="2019" name="Int. J. Syst. Evol. Microbiol.">
        <title>The Global Catalogue of Microorganisms (GCM) 10K type strain sequencing project: providing services to taxonomists for standard genome sequencing and annotation.</title>
        <authorList>
            <consortium name="The Broad Institute Genomics Platform"/>
            <consortium name="The Broad Institute Genome Sequencing Center for Infectious Disease"/>
            <person name="Wu L."/>
            <person name="Ma J."/>
        </authorList>
    </citation>
    <scope>NUCLEOTIDE SEQUENCE [LARGE SCALE GENOMIC DNA]</scope>
    <source>
        <strain evidence="2">CECT 8979</strain>
    </source>
</reference>
<organism evidence="1 2">
    <name type="scientific">Winogradskyella maritima</name>
    <dbReference type="NCBI Taxonomy" id="1517766"/>
    <lineage>
        <taxon>Bacteria</taxon>
        <taxon>Pseudomonadati</taxon>
        <taxon>Bacteroidota</taxon>
        <taxon>Flavobacteriia</taxon>
        <taxon>Flavobacteriales</taxon>
        <taxon>Flavobacteriaceae</taxon>
        <taxon>Winogradskyella</taxon>
    </lineage>
</organism>
<gene>
    <name evidence="1" type="ORF">ACFOSX_08590</name>
</gene>
<dbReference type="RefSeq" id="WP_386099279.1">
    <property type="nucleotide sequence ID" value="NZ_JBHSAT010000004.1"/>
</dbReference>
<dbReference type="Proteomes" id="UP001595812">
    <property type="component" value="Unassembled WGS sequence"/>
</dbReference>
<protein>
    <submittedName>
        <fullName evidence="1">WbqC family protein</fullName>
    </submittedName>
</protein>
<name>A0ABV8AGS5_9FLAO</name>
<dbReference type="InterPro" id="IPR014985">
    <property type="entry name" value="WbqC"/>
</dbReference>